<evidence type="ECO:0000259" key="5">
    <source>
        <dbReference type="SMART" id="SM00856"/>
    </source>
</evidence>
<gene>
    <name evidence="6" type="ORF">DH2020_007246</name>
    <name evidence="7" type="ORF">DH2020_007255</name>
</gene>
<dbReference type="InterPro" id="IPR034086">
    <property type="entry name" value="PMEI_plant"/>
</dbReference>
<dbReference type="Proteomes" id="UP001318860">
    <property type="component" value="Unassembled WGS sequence"/>
</dbReference>
<feature type="signal peptide" evidence="4">
    <location>
        <begin position="1"/>
        <end position="24"/>
    </location>
</feature>
<keyword evidence="2" id="KW-1015">Disulfide bond</keyword>
<comment type="caution">
    <text evidence="7">The sequence shown here is derived from an EMBL/GenBank/DDBJ whole genome shotgun (WGS) entry which is preliminary data.</text>
</comment>
<proteinExistence type="inferred from homology"/>
<dbReference type="Gene3D" id="1.20.140.40">
    <property type="entry name" value="Invertase/pectin methylesterase inhibitor family protein"/>
    <property type="match status" value="1"/>
</dbReference>
<reference evidence="7" key="2">
    <citation type="submission" date="2024-01" db="EMBL/GenBank/DDBJ databases">
        <authorList>
            <person name="Ma L."/>
        </authorList>
    </citation>
    <scope>NUCLEOTIDE SEQUENCE</scope>
    <source>
        <strain evidence="7">DH-2019</strain>
        <tissue evidence="7">Leaves</tissue>
    </source>
</reference>
<dbReference type="SMART" id="SM00856">
    <property type="entry name" value="PMEI"/>
    <property type="match status" value="1"/>
</dbReference>
<dbReference type="InterPro" id="IPR035513">
    <property type="entry name" value="Invertase/methylesterase_inhib"/>
</dbReference>
<dbReference type="NCBIfam" id="TIGR01614">
    <property type="entry name" value="PME_inhib"/>
    <property type="match status" value="1"/>
</dbReference>
<dbReference type="EMBL" id="JABTTQ020003506">
    <property type="protein sequence ID" value="KAK6114977.1"/>
    <property type="molecule type" value="Genomic_DNA"/>
</dbReference>
<sequence length="172" mass="19341">MKISSYIPLLSLFVVSSLLSPSSCDETTDLINQICRNTADFGFCNNILNRNLISPKTDFVGLTKLTINLALSFANDTDIFIQKSEAAEKDPKLKQLYAGCDSNYQKVVGFMRGAQYDVNRADYKSMVELLQLCSRPVIDCQNALGDIVFEVREKNRRMRVFLTMGLYEGGQL</sequence>
<accession>A0ABR0TYG3</accession>
<evidence type="ECO:0000313" key="6">
    <source>
        <dbReference type="EMBL" id="KAK6114977.1"/>
    </source>
</evidence>
<evidence type="ECO:0000256" key="1">
    <source>
        <dbReference type="ARBA" id="ARBA00022729"/>
    </source>
</evidence>
<name>A0ABR0TYG3_REHGL</name>
<reference evidence="7 8" key="1">
    <citation type="journal article" date="2021" name="Comput. Struct. Biotechnol. J.">
        <title>De novo genome assembly of the potent medicinal plant Rehmannia glutinosa using nanopore technology.</title>
        <authorList>
            <person name="Ma L."/>
            <person name="Dong C."/>
            <person name="Song C."/>
            <person name="Wang X."/>
            <person name="Zheng X."/>
            <person name="Niu Y."/>
            <person name="Chen S."/>
            <person name="Feng W."/>
        </authorList>
    </citation>
    <scope>NUCLEOTIDE SEQUENCE [LARGE SCALE GENOMIC DNA]</scope>
    <source>
        <strain evidence="7">DH-2019</strain>
    </source>
</reference>
<organism evidence="7 8">
    <name type="scientific">Rehmannia glutinosa</name>
    <name type="common">Chinese foxglove</name>
    <dbReference type="NCBI Taxonomy" id="99300"/>
    <lineage>
        <taxon>Eukaryota</taxon>
        <taxon>Viridiplantae</taxon>
        <taxon>Streptophyta</taxon>
        <taxon>Embryophyta</taxon>
        <taxon>Tracheophyta</taxon>
        <taxon>Spermatophyta</taxon>
        <taxon>Magnoliopsida</taxon>
        <taxon>eudicotyledons</taxon>
        <taxon>Gunneridae</taxon>
        <taxon>Pentapetalae</taxon>
        <taxon>asterids</taxon>
        <taxon>lamiids</taxon>
        <taxon>Lamiales</taxon>
        <taxon>Orobanchaceae</taxon>
        <taxon>Rehmannieae</taxon>
        <taxon>Rehmannia</taxon>
    </lineage>
</organism>
<dbReference type="InterPro" id="IPR052421">
    <property type="entry name" value="PCW_Enzyme_Inhibitor"/>
</dbReference>
<feature type="domain" description="Pectinesterase inhibitor" evidence="5">
    <location>
        <begin position="26"/>
        <end position="168"/>
    </location>
</feature>
<dbReference type="SUPFAM" id="SSF101148">
    <property type="entry name" value="Plant invertase/pectin methylesterase inhibitor"/>
    <property type="match status" value="1"/>
</dbReference>
<keyword evidence="8" id="KW-1185">Reference proteome</keyword>
<evidence type="ECO:0000313" key="7">
    <source>
        <dbReference type="EMBL" id="KAK6114986.1"/>
    </source>
</evidence>
<evidence type="ECO:0000256" key="2">
    <source>
        <dbReference type="ARBA" id="ARBA00023157"/>
    </source>
</evidence>
<feature type="chain" id="PRO_5045031348" description="Pectinesterase inhibitor domain-containing protein" evidence="4">
    <location>
        <begin position="25"/>
        <end position="172"/>
    </location>
</feature>
<evidence type="ECO:0000313" key="8">
    <source>
        <dbReference type="Proteomes" id="UP001318860"/>
    </source>
</evidence>
<comment type="similarity">
    <text evidence="3">Belongs to the PMEI family.</text>
</comment>
<dbReference type="PANTHER" id="PTHR36710">
    <property type="entry name" value="PECTINESTERASE INHIBITOR-LIKE"/>
    <property type="match status" value="1"/>
</dbReference>
<keyword evidence="1 4" id="KW-0732">Signal</keyword>
<evidence type="ECO:0000256" key="4">
    <source>
        <dbReference type="SAM" id="SignalP"/>
    </source>
</evidence>
<dbReference type="InterPro" id="IPR006501">
    <property type="entry name" value="Pectinesterase_inhib_dom"/>
</dbReference>
<dbReference type="PANTHER" id="PTHR36710:SF1">
    <property type="entry name" value="F14J9.2 PROTEIN"/>
    <property type="match status" value="1"/>
</dbReference>
<evidence type="ECO:0000256" key="3">
    <source>
        <dbReference type="ARBA" id="ARBA00038471"/>
    </source>
</evidence>
<dbReference type="Pfam" id="PF04043">
    <property type="entry name" value="PMEI"/>
    <property type="match status" value="1"/>
</dbReference>
<protein>
    <recommendedName>
        <fullName evidence="5">Pectinesterase inhibitor domain-containing protein</fullName>
    </recommendedName>
</protein>
<dbReference type="EMBL" id="JABTTQ020003506">
    <property type="protein sequence ID" value="KAK6114986.1"/>
    <property type="molecule type" value="Genomic_DNA"/>
</dbReference>
<dbReference type="CDD" id="cd15797">
    <property type="entry name" value="PMEI"/>
    <property type="match status" value="1"/>
</dbReference>